<evidence type="ECO:0000256" key="1">
    <source>
        <dbReference type="SAM" id="MobiDB-lite"/>
    </source>
</evidence>
<name>A0A7R8ZJV1_9CRUS</name>
<feature type="compositionally biased region" description="Acidic residues" evidence="1">
    <location>
        <begin position="37"/>
        <end position="48"/>
    </location>
</feature>
<accession>A0A7R8ZJV1</accession>
<dbReference type="EMBL" id="OB660108">
    <property type="protein sequence ID" value="CAD7222826.1"/>
    <property type="molecule type" value="Genomic_DNA"/>
</dbReference>
<reference evidence="2" key="1">
    <citation type="submission" date="2020-11" db="EMBL/GenBank/DDBJ databases">
        <authorList>
            <person name="Tran Van P."/>
        </authorList>
    </citation>
    <scope>NUCLEOTIDE SEQUENCE</scope>
</reference>
<feature type="region of interest" description="Disordered" evidence="1">
    <location>
        <begin position="1"/>
        <end position="111"/>
    </location>
</feature>
<organism evidence="2">
    <name type="scientific">Cyprideis torosa</name>
    <dbReference type="NCBI Taxonomy" id="163714"/>
    <lineage>
        <taxon>Eukaryota</taxon>
        <taxon>Metazoa</taxon>
        <taxon>Ecdysozoa</taxon>
        <taxon>Arthropoda</taxon>
        <taxon>Crustacea</taxon>
        <taxon>Oligostraca</taxon>
        <taxon>Ostracoda</taxon>
        <taxon>Podocopa</taxon>
        <taxon>Podocopida</taxon>
        <taxon>Cytherocopina</taxon>
        <taxon>Cytheroidea</taxon>
        <taxon>Cytherideidae</taxon>
        <taxon>Cyprideis</taxon>
    </lineage>
</organism>
<gene>
    <name evidence="2" type="ORF">CTOB1V02_LOCUS823</name>
</gene>
<dbReference type="AlphaFoldDB" id="A0A7R8ZJV1"/>
<protein>
    <submittedName>
        <fullName evidence="2">Uncharacterized protein</fullName>
    </submittedName>
</protein>
<proteinExistence type="predicted"/>
<feature type="compositionally biased region" description="Basic and acidic residues" evidence="1">
    <location>
        <begin position="101"/>
        <end position="111"/>
    </location>
</feature>
<feature type="compositionally biased region" description="Basic and acidic residues" evidence="1">
    <location>
        <begin position="27"/>
        <end position="36"/>
    </location>
</feature>
<feature type="compositionally biased region" description="Basic and acidic residues" evidence="1">
    <location>
        <begin position="49"/>
        <end position="68"/>
    </location>
</feature>
<sequence length="111" mass="12038">MPHANSEAGPSCSSSAGPEDLSVTGDDEVKVFRDEGPVDVEGDSEEADVQLKEDKDELKNAAEGDRSTGTHIPTVKSDADRPEPVPFFGESSDQRLAWFSVDDRQPRHPND</sequence>
<evidence type="ECO:0000313" key="2">
    <source>
        <dbReference type="EMBL" id="CAD7222826.1"/>
    </source>
</evidence>